<dbReference type="NCBIfam" id="TIGR00005">
    <property type="entry name" value="rluA_subfam"/>
    <property type="match status" value="1"/>
</dbReference>
<evidence type="ECO:0000256" key="3">
    <source>
        <dbReference type="ARBA" id="ARBA00023235"/>
    </source>
</evidence>
<evidence type="ECO:0000313" key="9">
    <source>
        <dbReference type="Proteomes" id="UP001142078"/>
    </source>
</evidence>
<dbReference type="CDD" id="cd00165">
    <property type="entry name" value="S4"/>
    <property type="match status" value="1"/>
</dbReference>
<dbReference type="GO" id="GO:0120159">
    <property type="term" value="F:rRNA pseudouridine synthase activity"/>
    <property type="evidence" value="ECO:0007669"/>
    <property type="project" value="UniProtKB-ARBA"/>
</dbReference>
<dbReference type="SUPFAM" id="SSF55174">
    <property type="entry name" value="Alpha-L RNA-binding motif"/>
    <property type="match status" value="1"/>
</dbReference>
<comment type="similarity">
    <text evidence="2 6">Belongs to the pseudouridine synthase RluA family.</text>
</comment>
<dbReference type="InterPro" id="IPR050188">
    <property type="entry name" value="RluA_PseudoU_synthase"/>
</dbReference>
<dbReference type="SMART" id="SM00363">
    <property type="entry name" value="S4"/>
    <property type="match status" value="1"/>
</dbReference>
<dbReference type="GO" id="GO:0003723">
    <property type="term" value="F:RNA binding"/>
    <property type="evidence" value="ECO:0007669"/>
    <property type="project" value="UniProtKB-KW"/>
</dbReference>
<evidence type="ECO:0000256" key="2">
    <source>
        <dbReference type="ARBA" id="ARBA00010876"/>
    </source>
</evidence>
<dbReference type="PANTHER" id="PTHR21600">
    <property type="entry name" value="MITOCHONDRIAL RNA PSEUDOURIDINE SYNTHASE"/>
    <property type="match status" value="1"/>
</dbReference>
<dbReference type="InterPro" id="IPR006145">
    <property type="entry name" value="PsdUridine_synth_RsuA/RluA"/>
</dbReference>
<name>A0A9X2S8F1_9FIRM</name>
<keyword evidence="9" id="KW-1185">Reference proteome</keyword>
<keyword evidence="3 6" id="KW-0413">Isomerase</keyword>
<keyword evidence="5" id="KW-0694">RNA-binding</keyword>
<dbReference type="SUPFAM" id="SSF55120">
    <property type="entry name" value="Pseudouridine synthase"/>
    <property type="match status" value="1"/>
</dbReference>
<dbReference type="Proteomes" id="UP001142078">
    <property type="component" value="Unassembled WGS sequence"/>
</dbReference>
<protein>
    <recommendedName>
        <fullName evidence="6">Pseudouridine synthase</fullName>
        <ecNumber evidence="6">5.4.99.-</ecNumber>
    </recommendedName>
</protein>
<dbReference type="Gene3D" id="3.30.2350.10">
    <property type="entry name" value="Pseudouridine synthase"/>
    <property type="match status" value="1"/>
</dbReference>
<comment type="function">
    <text evidence="6">Responsible for synthesis of pseudouridine from uracil.</text>
</comment>
<gene>
    <name evidence="8" type="ORF">NSA23_13210</name>
</gene>
<dbReference type="InterPro" id="IPR006224">
    <property type="entry name" value="PsdUridine_synth_RluA-like_CS"/>
</dbReference>
<feature type="domain" description="RNA-binding S4" evidence="7">
    <location>
        <begin position="13"/>
        <end position="77"/>
    </location>
</feature>
<dbReference type="GO" id="GO:0000455">
    <property type="term" value="P:enzyme-directed rRNA pseudouridine synthesis"/>
    <property type="evidence" value="ECO:0007669"/>
    <property type="project" value="UniProtKB-ARBA"/>
</dbReference>
<dbReference type="AlphaFoldDB" id="A0A9X2S8F1"/>
<dbReference type="InterPro" id="IPR020103">
    <property type="entry name" value="PsdUridine_synth_cat_dom_sf"/>
</dbReference>
<dbReference type="EMBL" id="JANJZL010000011">
    <property type="protein sequence ID" value="MCR2045061.1"/>
    <property type="molecule type" value="Genomic_DNA"/>
</dbReference>
<dbReference type="InterPro" id="IPR002942">
    <property type="entry name" value="S4_RNA-bd"/>
</dbReference>
<evidence type="ECO:0000256" key="5">
    <source>
        <dbReference type="PROSITE-ProRule" id="PRU00182"/>
    </source>
</evidence>
<dbReference type="RefSeq" id="WP_257490606.1">
    <property type="nucleotide sequence ID" value="NZ_JANJZL010000011.1"/>
</dbReference>
<dbReference type="PANTHER" id="PTHR21600:SF83">
    <property type="entry name" value="PSEUDOURIDYLATE SYNTHASE RPUSD4, MITOCHONDRIAL"/>
    <property type="match status" value="1"/>
</dbReference>
<dbReference type="PROSITE" id="PS50889">
    <property type="entry name" value="S4"/>
    <property type="match status" value="1"/>
</dbReference>
<dbReference type="Pfam" id="PF00849">
    <property type="entry name" value="PseudoU_synth_2"/>
    <property type="match status" value="1"/>
</dbReference>
<evidence type="ECO:0000256" key="1">
    <source>
        <dbReference type="ARBA" id="ARBA00000073"/>
    </source>
</evidence>
<dbReference type="InterPro" id="IPR036986">
    <property type="entry name" value="S4_RNA-bd_sf"/>
</dbReference>
<evidence type="ECO:0000256" key="6">
    <source>
        <dbReference type="RuleBase" id="RU362028"/>
    </source>
</evidence>
<sequence length="322" mass="37694">MRELIVKKNDSNQRIDKFLKKYLPKAPQSFIYKMIRKKRIKLNNKRVKPDNIILEGDKIQLYIADETLNKFMEKKKFIDTSLSIPKIIYEDKNIILMNKAKGILSHSADENDKNNIVDRMISYLYKSGEYNPEYEKTFTPSICNRLDRNTSGIIIGAKNHEALKEMNEGIKNRKVKKYYKTVVKGEINKDILLKGYLVKDEKTNTVKIINKNTKEGKEIYTKIRLLYTNGKFSLLEIDLITGRTHQIRAHLSSIGHPILGDIKYGDKETNKIFKEKYGLKNQFLHAYKVKFNGLSNLDYLNGKEFIAEYPKILKDIEKKIFK</sequence>
<dbReference type="Gene3D" id="3.10.290.10">
    <property type="entry name" value="RNA-binding S4 domain"/>
    <property type="match status" value="1"/>
</dbReference>
<accession>A0A9X2S8F1</accession>
<comment type="caution">
    <text evidence="8">The sequence shown here is derived from an EMBL/GenBank/DDBJ whole genome shotgun (WGS) entry which is preliminary data.</text>
</comment>
<comment type="catalytic activity">
    <reaction evidence="1 6">
        <text>a uridine in RNA = a pseudouridine in RNA</text>
        <dbReference type="Rhea" id="RHEA:48348"/>
        <dbReference type="Rhea" id="RHEA-COMP:12068"/>
        <dbReference type="Rhea" id="RHEA-COMP:12069"/>
        <dbReference type="ChEBI" id="CHEBI:65314"/>
        <dbReference type="ChEBI" id="CHEBI:65315"/>
    </reaction>
</comment>
<dbReference type="Pfam" id="PF01479">
    <property type="entry name" value="S4"/>
    <property type="match status" value="1"/>
</dbReference>
<feature type="active site" evidence="4">
    <location>
        <position position="147"/>
    </location>
</feature>
<evidence type="ECO:0000259" key="7">
    <source>
        <dbReference type="SMART" id="SM00363"/>
    </source>
</evidence>
<proteinExistence type="inferred from homology"/>
<organism evidence="8 9">
    <name type="scientific">Anaerosalibacter massiliensis</name>
    <dbReference type="NCBI Taxonomy" id="1347392"/>
    <lineage>
        <taxon>Bacteria</taxon>
        <taxon>Bacillati</taxon>
        <taxon>Bacillota</taxon>
        <taxon>Tissierellia</taxon>
        <taxon>Tissierellales</taxon>
        <taxon>Sporanaerobacteraceae</taxon>
        <taxon>Anaerosalibacter</taxon>
    </lineage>
</organism>
<dbReference type="PROSITE" id="PS01129">
    <property type="entry name" value="PSI_RLU"/>
    <property type="match status" value="1"/>
</dbReference>
<dbReference type="CDD" id="cd02869">
    <property type="entry name" value="PseudoU_synth_RluA_like"/>
    <property type="match status" value="1"/>
</dbReference>
<evidence type="ECO:0000313" key="8">
    <source>
        <dbReference type="EMBL" id="MCR2045061.1"/>
    </source>
</evidence>
<reference evidence="8" key="1">
    <citation type="submission" date="2022-07" db="EMBL/GenBank/DDBJ databases">
        <title>Enhanced cultured diversity of the mouse gut microbiota enables custom-made synthetic communities.</title>
        <authorList>
            <person name="Afrizal A."/>
        </authorList>
    </citation>
    <scope>NUCLEOTIDE SEQUENCE</scope>
    <source>
        <strain evidence="8">DSM 29482</strain>
    </source>
</reference>
<dbReference type="EC" id="5.4.99.-" evidence="6"/>
<dbReference type="InterPro" id="IPR006225">
    <property type="entry name" value="PsdUridine_synth_RluC/D"/>
</dbReference>
<evidence type="ECO:0000256" key="4">
    <source>
        <dbReference type="PIRSR" id="PIRSR606225-1"/>
    </source>
</evidence>